<sequence>MSTKHLKSCQVRFSCRTPHEARHLTPRASMDKLPCLLLLLASCSLAGGEAYFETLYEMMVEAKETLGELAVSVNKGLKTVAQTVKFVETFIDSTVEEDCIYKCPKNRIPVRNLDHVPQSNGCGSLGVFFEKEDLPRVEMVDCCNAHDVCYDTCGSDKEDCDREFKRCLYRTCDLNVKEVNILTEKKCKGGAKLLYTATMALGCTAYKEAQRQACSCVAAQDGPGTRNEL</sequence>
<dbReference type="Proteomes" id="UP000770661">
    <property type="component" value="Unassembled WGS sequence"/>
</dbReference>
<dbReference type="GO" id="GO:0005509">
    <property type="term" value="F:calcium ion binding"/>
    <property type="evidence" value="ECO:0007669"/>
    <property type="project" value="InterPro"/>
</dbReference>
<comment type="subcellular location">
    <subcellularLocation>
        <location evidence="1">Secreted</location>
    </subcellularLocation>
</comment>
<gene>
    <name evidence="3" type="primary">Pla2g12a</name>
    <name evidence="3" type="ORF">GWK47_036925</name>
</gene>
<dbReference type="EMBL" id="JACEEZ010004657">
    <property type="protein sequence ID" value="KAG0726281.1"/>
    <property type="molecule type" value="Genomic_DNA"/>
</dbReference>
<dbReference type="PANTHER" id="PTHR12824">
    <property type="entry name" value="GROUP XII SECRETORY PHOSPHOLIPASE A2 FAMILY MEMBER"/>
    <property type="match status" value="1"/>
</dbReference>
<evidence type="ECO:0000256" key="1">
    <source>
        <dbReference type="ARBA" id="ARBA00004613"/>
    </source>
</evidence>
<organism evidence="3 4">
    <name type="scientific">Chionoecetes opilio</name>
    <name type="common">Atlantic snow crab</name>
    <name type="synonym">Cancer opilio</name>
    <dbReference type="NCBI Taxonomy" id="41210"/>
    <lineage>
        <taxon>Eukaryota</taxon>
        <taxon>Metazoa</taxon>
        <taxon>Ecdysozoa</taxon>
        <taxon>Arthropoda</taxon>
        <taxon>Crustacea</taxon>
        <taxon>Multicrustacea</taxon>
        <taxon>Malacostraca</taxon>
        <taxon>Eumalacostraca</taxon>
        <taxon>Eucarida</taxon>
        <taxon>Decapoda</taxon>
        <taxon>Pleocyemata</taxon>
        <taxon>Brachyura</taxon>
        <taxon>Eubrachyura</taxon>
        <taxon>Majoidea</taxon>
        <taxon>Majidae</taxon>
        <taxon>Chionoecetes</taxon>
    </lineage>
</organism>
<keyword evidence="2" id="KW-0964">Secreted</keyword>
<evidence type="ECO:0000313" key="3">
    <source>
        <dbReference type="EMBL" id="KAG0726281.1"/>
    </source>
</evidence>
<evidence type="ECO:0000256" key="2">
    <source>
        <dbReference type="ARBA" id="ARBA00022525"/>
    </source>
</evidence>
<dbReference type="GO" id="GO:0016042">
    <property type="term" value="P:lipid catabolic process"/>
    <property type="evidence" value="ECO:0007669"/>
    <property type="project" value="InterPro"/>
</dbReference>
<dbReference type="InterPro" id="IPR033113">
    <property type="entry name" value="PLA2_histidine"/>
</dbReference>
<dbReference type="PROSITE" id="PS00118">
    <property type="entry name" value="PA2_HIS"/>
    <property type="match status" value="1"/>
</dbReference>
<protein>
    <submittedName>
        <fullName evidence="3">Group XIIA secretory phospholipase A2</fullName>
    </submittedName>
</protein>
<name>A0A8J4YM54_CHIOP</name>
<dbReference type="Pfam" id="PF06951">
    <property type="entry name" value="PLA2G12"/>
    <property type="match status" value="1"/>
</dbReference>
<accession>A0A8J4YM54</accession>
<dbReference type="PANTHER" id="PTHR12824:SF8">
    <property type="entry name" value="GXIVSPLA2, ISOFORM A"/>
    <property type="match status" value="1"/>
</dbReference>
<dbReference type="SUPFAM" id="SSF48619">
    <property type="entry name" value="Phospholipase A2, PLA2"/>
    <property type="match status" value="1"/>
</dbReference>
<keyword evidence="4" id="KW-1185">Reference proteome</keyword>
<dbReference type="InterPro" id="IPR036444">
    <property type="entry name" value="PLipase_A2_dom_sf"/>
</dbReference>
<dbReference type="GO" id="GO:0004623">
    <property type="term" value="F:phospholipase A2 activity"/>
    <property type="evidence" value="ECO:0007669"/>
    <property type="project" value="InterPro"/>
</dbReference>
<dbReference type="GO" id="GO:0006644">
    <property type="term" value="P:phospholipid metabolic process"/>
    <property type="evidence" value="ECO:0007669"/>
    <property type="project" value="InterPro"/>
</dbReference>
<dbReference type="GO" id="GO:0005576">
    <property type="term" value="C:extracellular region"/>
    <property type="evidence" value="ECO:0007669"/>
    <property type="project" value="UniProtKB-SubCell"/>
</dbReference>
<reference evidence="3" key="1">
    <citation type="submission" date="2020-07" db="EMBL/GenBank/DDBJ databases">
        <title>The High-quality genome of the commercially important snow crab, Chionoecetes opilio.</title>
        <authorList>
            <person name="Jeong J.-H."/>
            <person name="Ryu S."/>
        </authorList>
    </citation>
    <scope>NUCLEOTIDE SEQUENCE</scope>
    <source>
        <strain evidence="3">MADBK_172401_WGS</strain>
        <tissue evidence="3">Digestive gland</tissue>
    </source>
</reference>
<proteinExistence type="predicted"/>
<dbReference type="OrthoDB" id="3935740at2759"/>
<dbReference type="InterPro" id="IPR010711">
    <property type="entry name" value="PLA2G12"/>
</dbReference>
<comment type="caution">
    <text evidence="3">The sequence shown here is derived from an EMBL/GenBank/DDBJ whole genome shotgun (WGS) entry which is preliminary data.</text>
</comment>
<dbReference type="GO" id="GO:0050482">
    <property type="term" value="P:arachidonate secretion"/>
    <property type="evidence" value="ECO:0007669"/>
    <property type="project" value="InterPro"/>
</dbReference>
<evidence type="ECO:0000313" key="4">
    <source>
        <dbReference type="Proteomes" id="UP000770661"/>
    </source>
</evidence>
<dbReference type="Gene3D" id="1.20.90.10">
    <property type="entry name" value="Phospholipase A2 domain"/>
    <property type="match status" value="1"/>
</dbReference>
<dbReference type="AlphaFoldDB" id="A0A8J4YM54"/>